<organism evidence="1 2">
    <name type="scientific">Panagrolaimus sp. ES5</name>
    <dbReference type="NCBI Taxonomy" id="591445"/>
    <lineage>
        <taxon>Eukaryota</taxon>
        <taxon>Metazoa</taxon>
        <taxon>Ecdysozoa</taxon>
        <taxon>Nematoda</taxon>
        <taxon>Chromadorea</taxon>
        <taxon>Rhabditida</taxon>
        <taxon>Tylenchina</taxon>
        <taxon>Panagrolaimomorpha</taxon>
        <taxon>Panagrolaimoidea</taxon>
        <taxon>Panagrolaimidae</taxon>
        <taxon>Panagrolaimus</taxon>
    </lineage>
</organism>
<evidence type="ECO:0000313" key="2">
    <source>
        <dbReference type="WBParaSite" id="ES5_v2.g28869.t1"/>
    </source>
</evidence>
<name>A0AC34GGL2_9BILA</name>
<sequence>MECKNSTTLTTYSQEHICQEQPTLKKPKFSKNNNEKLKIVDDFDALSKECLKSLKEEYIKSFYTKFGTNEKEFLEKRFSQFFEHSVFGGKMTRSQLSFSVFKLLQQNTSSTLAVDSKSALKVILSIELLQAVFLVIDDVMDGAETRRGKPCWYKMPSVGMAALNHALRLQNFVNISILNAIPTHQNLGEILKV</sequence>
<evidence type="ECO:0000313" key="1">
    <source>
        <dbReference type="Proteomes" id="UP000887579"/>
    </source>
</evidence>
<accession>A0AC34GGL2</accession>
<reference evidence="2" key="1">
    <citation type="submission" date="2022-11" db="UniProtKB">
        <authorList>
            <consortium name="WormBaseParasite"/>
        </authorList>
    </citation>
    <scope>IDENTIFICATION</scope>
</reference>
<protein>
    <submittedName>
        <fullName evidence="2">Farnesyl pyrophosphate synthase</fullName>
    </submittedName>
</protein>
<proteinExistence type="predicted"/>
<dbReference type="Proteomes" id="UP000887579">
    <property type="component" value="Unplaced"/>
</dbReference>
<dbReference type="WBParaSite" id="ES5_v2.g28869.t1">
    <property type="protein sequence ID" value="ES5_v2.g28869.t1"/>
    <property type="gene ID" value="ES5_v2.g28869"/>
</dbReference>